<organism evidence="1">
    <name type="scientific">Ixodes ricinus</name>
    <name type="common">Common tick</name>
    <name type="synonym">Acarus ricinus</name>
    <dbReference type="NCBI Taxonomy" id="34613"/>
    <lineage>
        <taxon>Eukaryota</taxon>
        <taxon>Metazoa</taxon>
        <taxon>Ecdysozoa</taxon>
        <taxon>Arthropoda</taxon>
        <taxon>Chelicerata</taxon>
        <taxon>Arachnida</taxon>
        <taxon>Acari</taxon>
        <taxon>Parasitiformes</taxon>
        <taxon>Ixodida</taxon>
        <taxon>Ixodoidea</taxon>
        <taxon>Ixodidae</taxon>
        <taxon>Ixodinae</taxon>
        <taxon>Ixodes</taxon>
    </lineage>
</organism>
<dbReference type="EMBL" id="GIFC01004969">
    <property type="protein sequence ID" value="MXU87052.1"/>
    <property type="molecule type" value="Transcribed_RNA"/>
</dbReference>
<reference evidence="1" key="1">
    <citation type="submission" date="2019-12" db="EMBL/GenBank/DDBJ databases">
        <title>An insight into the sialome of adult female Ixodes ricinus ticks feeding for 6 days.</title>
        <authorList>
            <person name="Perner J."/>
            <person name="Ribeiro J.M.C."/>
        </authorList>
    </citation>
    <scope>NUCLEOTIDE SEQUENCE</scope>
    <source>
        <strain evidence="1">Semi-engorged</strain>
        <tissue evidence="1">Salivary glands</tissue>
    </source>
</reference>
<protein>
    <submittedName>
        <fullName evidence="1">Putative secreted protein</fullName>
    </submittedName>
</protein>
<proteinExistence type="predicted"/>
<accession>A0A6B0U3I2</accession>
<evidence type="ECO:0000313" key="1">
    <source>
        <dbReference type="EMBL" id="MXU87052.1"/>
    </source>
</evidence>
<name>A0A6B0U3I2_IXORI</name>
<dbReference type="AlphaFoldDB" id="A0A6B0U3I2"/>
<sequence>MCPHLPAASAAVAASGACPVAVKADSGTARFLGRVSFFFQPLPNPSTTSWEERLADDTATGQQWLMDYAESLAATYGSNWVYWKEPIPLSCSTA</sequence>